<sequence length="252" mass="27918">MDFLTTESGKKLSYILTLSQHKSPYLLIIIHGTCSSKDSLFLPYLSDNSTYNTLRFDFPGNGDSGGEFEFGGFEKEVSIIHSVVLWAKSHGYKPLALIGHSKAGNEVLMYSAKYGDVPLIISIAGRLDMNVIPAFIQPVMNSIEAEGQATIELLGREYNITKAGVDERKAINMTRILAAVRNWVCAIHGDIDPWTNIEDAEGISRLLGRRCFELDVIQGADHSFTNCEAELLQNIENFLAKAVPLLQLTHKI</sequence>
<dbReference type="Pfam" id="PF00561">
    <property type="entry name" value="Abhydrolase_1"/>
    <property type="match status" value="1"/>
</dbReference>
<evidence type="ECO:0000313" key="2">
    <source>
        <dbReference type="EMBL" id="CAG9331271.1"/>
    </source>
</evidence>
<organism evidence="2 3">
    <name type="scientific">Blepharisma stoltei</name>
    <dbReference type="NCBI Taxonomy" id="1481888"/>
    <lineage>
        <taxon>Eukaryota</taxon>
        <taxon>Sar</taxon>
        <taxon>Alveolata</taxon>
        <taxon>Ciliophora</taxon>
        <taxon>Postciliodesmatophora</taxon>
        <taxon>Heterotrichea</taxon>
        <taxon>Heterotrichida</taxon>
        <taxon>Blepharismidae</taxon>
        <taxon>Blepharisma</taxon>
    </lineage>
</organism>
<dbReference type="PANTHER" id="PTHR42886:SF53">
    <property type="entry name" value="ALPHA_BETA-HYDROLASES SUPERFAMILY PROTEIN"/>
    <property type="match status" value="1"/>
</dbReference>
<comment type="caution">
    <text evidence="2">The sequence shown here is derived from an EMBL/GenBank/DDBJ whole genome shotgun (WGS) entry which is preliminary data.</text>
</comment>
<dbReference type="SUPFAM" id="SSF53474">
    <property type="entry name" value="alpha/beta-Hydrolases"/>
    <property type="match status" value="1"/>
</dbReference>
<keyword evidence="3" id="KW-1185">Reference proteome</keyword>
<evidence type="ECO:0000259" key="1">
    <source>
        <dbReference type="Pfam" id="PF00561"/>
    </source>
</evidence>
<dbReference type="Proteomes" id="UP001162131">
    <property type="component" value="Unassembled WGS sequence"/>
</dbReference>
<accession>A0AAU9K0L6</accession>
<dbReference type="Gene3D" id="3.40.50.1820">
    <property type="entry name" value="alpha/beta hydrolase"/>
    <property type="match status" value="1"/>
</dbReference>
<dbReference type="EMBL" id="CAJZBQ010000053">
    <property type="protein sequence ID" value="CAG9331271.1"/>
    <property type="molecule type" value="Genomic_DNA"/>
</dbReference>
<evidence type="ECO:0000313" key="3">
    <source>
        <dbReference type="Proteomes" id="UP001162131"/>
    </source>
</evidence>
<dbReference type="InterPro" id="IPR000073">
    <property type="entry name" value="AB_hydrolase_1"/>
</dbReference>
<dbReference type="InterPro" id="IPR029058">
    <property type="entry name" value="AB_hydrolase_fold"/>
</dbReference>
<feature type="domain" description="AB hydrolase-1" evidence="1">
    <location>
        <begin position="26"/>
        <end position="125"/>
    </location>
</feature>
<reference evidence="2" key="1">
    <citation type="submission" date="2021-09" db="EMBL/GenBank/DDBJ databases">
        <authorList>
            <consortium name="AG Swart"/>
            <person name="Singh M."/>
            <person name="Singh A."/>
            <person name="Seah K."/>
            <person name="Emmerich C."/>
        </authorList>
    </citation>
    <scope>NUCLEOTIDE SEQUENCE</scope>
    <source>
        <strain evidence="2">ATCC30299</strain>
    </source>
</reference>
<name>A0AAU9K0L6_9CILI</name>
<proteinExistence type="predicted"/>
<dbReference type="AlphaFoldDB" id="A0AAU9K0L6"/>
<protein>
    <recommendedName>
        <fullName evidence="1">AB hydrolase-1 domain-containing protein</fullName>
    </recommendedName>
</protein>
<gene>
    <name evidence="2" type="ORF">BSTOLATCC_MIC53346</name>
</gene>
<dbReference type="PANTHER" id="PTHR42886">
    <property type="entry name" value="RE40534P-RELATED"/>
    <property type="match status" value="1"/>
</dbReference>